<dbReference type="SUPFAM" id="SSF51182">
    <property type="entry name" value="RmlC-like cupins"/>
    <property type="match status" value="1"/>
</dbReference>
<dbReference type="NCBIfam" id="TIGR01221">
    <property type="entry name" value="rmlC"/>
    <property type="match status" value="1"/>
</dbReference>
<dbReference type="OrthoDB" id="9800680at2"/>
<comment type="pathway">
    <text evidence="7">Carbohydrate biosynthesis; dTDP-L-rhamnose biosynthesis.</text>
</comment>
<keyword evidence="7" id="KW-0413">Isomerase</keyword>
<evidence type="ECO:0000256" key="5">
    <source>
        <dbReference type="PIRSR" id="PIRSR600888-1"/>
    </source>
</evidence>
<dbReference type="AlphaFoldDB" id="A0A2W7I234"/>
<evidence type="ECO:0000256" key="7">
    <source>
        <dbReference type="RuleBase" id="RU364069"/>
    </source>
</evidence>
<comment type="caution">
    <text evidence="8">The sequence shown here is derived from an EMBL/GenBank/DDBJ whole genome shotgun (WGS) entry which is preliminary data.</text>
</comment>
<dbReference type="EC" id="5.1.3.13" evidence="3 7"/>
<dbReference type="GO" id="GO:0008830">
    <property type="term" value="F:dTDP-4-dehydrorhamnose 3,5-epimerase activity"/>
    <property type="evidence" value="ECO:0007669"/>
    <property type="project" value="UniProtKB-UniRule"/>
</dbReference>
<dbReference type="GO" id="GO:0019305">
    <property type="term" value="P:dTDP-rhamnose biosynthetic process"/>
    <property type="evidence" value="ECO:0007669"/>
    <property type="project" value="UniProtKB-UniRule"/>
</dbReference>
<dbReference type="InterPro" id="IPR014710">
    <property type="entry name" value="RmlC-like_jellyroll"/>
</dbReference>
<evidence type="ECO:0000313" key="9">
    <source>
        <dbReference type="Proteomes" id="UP000249688"/>
    </source>
</evidence>
<dbReference type="GO" id="GO:0000271">
    <property type="term" value="P:polysaccharide biosynthetic process"/>
    <property type="evidence" value="ECO:0007669"/>
    <property type="project" value="TreeGrafter"/>
</dbReference>
<evidence type="ECO:0000256" key="1">
    <source>
        <dbReference type="ARBA" id="ARBA00001298"/>
    </source>
</evidence>
<evidence type="ECO:0000256" key="2">
    <source>
        <dbReference type="ARBA" id="ARBA00001997"/>
    </source>
</evidence>
<reference evidence="8 9" key="1">
    <citation type="submission" date="2018-06" db="EMBL/GenBank/DDBJ databases">
        <title>Genomic Encyclopedia of Archaeal and Bacterial Type Strains, Phase II (KMG-II): from individual species to whole genera.</title>
        <authorList>
            <person name="Goeker M."/>
        </authorList>
    </citation>
    <scope>NUCLEOTIDE SEQUENCE [LARGE SCALE GENOMIC DNA]</scope>
    <source>
        <strain evidence="8 9">DSM 24525</strain>
    </source>
</reference>
<dbReference type="InterPro" id="IPR011051">
    <property type="entry name" value="RmlC_Cupin_sf"/>
</dbReference>
<name>A0A2W7I234_9PROT</name>
<evidence type="ECO:0000256" key="4">
    <source>
        <dbReference type="ARBA" id="ARBA00019595"/>
    </source>
</evidence>
<dbReference type="CDD" id="cd00438">
    <property type="entry name" value="cupin_RmlC"/>
    <property type="match status" value="1"/>
</dbReference>
<dbReference type="PANTHER" id="PTHR21047">
    <property type="entry name" value="DTDP-6-DEOXY-D-GLUCOSE-3,5 EPIMERASE"/>
    <property type="match status" value="1"/>
</dbReference>
<evidence type="ECO:0000313" key="8">
    <source>
        <dbReference type="EMBL" id="PZW40804.1"/>
    </source>
</evidence>
<keyword evidence="9" id="KW-1185">Reference proteome</keyword>
<comment type="similarity">
    <text evidence="7">Belongs to the dTDP-4-dehydrorhamnose 3,5-epimerase family.</text>
</comment>
<dbReference type="Gene3D" id="2.60.120.10">
    <property type="entry name" value="Jelly Rolls"/>
    <property type="match status" value="1"/>
</dbReference>
<dbReference type="EMBL" id="QKYU01000023">
    <property type="protein sequence ID" value="PZW40804.1"/>
    <property type="molecule type" value="Genomic_DNA"/>
</dbReference>
<sequence length="181" mass="19927">MRFESTEIDGLFGLRLDWHGDARGAFARLFCRETFAAQGLAGDFVQASLSVSTTAGTLRGMHFQRAPHAEAKLVRCVRGAIHDVIADLRPDSPTKGRWQAFELRQDGDLALYIPKGCAHGFQTLVDDCEVLYQMDTAYAPGFADGLRHDDPALGITWPRPVTVISDKDRSWPPFRPPGAVG</sequence>
<protein>
    <recommendedName>
        <fullName evidence="4 7">dTDP-4-dehydrorhamnose 3,5-epimerase</fullName>
        <ecNumber evidence="3 7">5.1.3.13</ecNumber>
    </recommendedName>
    <alternativeName>
        <fullName evidence="7">Thymidine diphospho-4-keto-rhamnose 3,5-epimerase</fullName>
    </alternativeName>
</protein>
<comment type="subunit">
    <text evidence="7">Homodimer.</text>
</comment>
<feature type="active site" description="Proton donor" evidence="5">
    <location>
        <position position="132"/>
    </location>
</feature>
<accession>A0A2W7I234</accession>
<feature type="site" description="Participates in a stacking interaction with the thymidine ring of dTDP-4-oxo-6-deoxyglucose" evidence="6">
    <location>
        <position position="138"/>
    </location>
</feature>
<gene>
    <name evidence="8" type="ORF">C8P66_12310</name>
</gene>
<proteinExistence type="inferred from homology"/>
<dbReference type="GO" id="GO:0005829">
    <property type="term" value="C:cytosol"/>
    <property type="evidence" value="ECO:0007669"/>
    <property type="project" value="TreeGrafter"/>
</dbReference>
<dbReference type="Pfam" id="PF00908">
    <property type="entry name" value="dTDP_sugar_isom"/>
    <property type="match status" value="1"/>
</dbReference>
<dbReference type="Proteomes" id="UP000249688">
    <property type="component" value="Unassembled WGS sequence"/>
</dbReference>
<organism evidence="8 9">
    <name type="scientific">Humitalea rosea</name>
    <dbReference type="NCBI Taxonomy" id="990373"/>
    <lineage>
        <taxon>Bacteria</taxon>
        <taxon>Pseudomonadati</taxon>
        <taxon>Pseudomonadota</taxon>
        <taxon>Alphaproteobacteria</taxon>
        <taxon>Acetobacterales</taxon>
        <taxon>Roseomonadaceae</taxon>
        <taxon>Humitalea</taxon>
    </lineage>
</organism>
<evidence type="ECO:0000256" key="6">
    <source>
        <dbReference type="PIRSR" id="PIRSR600888-3"/>
    </source>
</evidence>
<dbReference type="RefSeq" id="WP_111399668.1">
    <property type="nucleotide sequence ID" value="NZ_QKYU01000023.1"/>
</dbReference>
<comment type="function">
    <text evidence="2 7">Catalyzes the epimerization of the C3' and C5'positions of dTDP-6-deoxy-D-xylo-4-hexulose, forming dTDP-6-deoxy-L-lyxo-4-hexulose.</text>
</comment>
<feature type="active site" description="Proton acceptor" evidence="5">
    <location>
        <position position="62"/>
    </location>
</feature>
<dbReference type="PANTHER" id="PTHR21047:SF2">
    <property type="entry name" value="THYMIDINE DIPHOSPHO-4-KETO-RHAMNOSE 3,5-EPIMERASE"/>
    <property type="match status" value="1"/>
</dbReference>
<comment type="catalytic activity">
    <reaction evidence="1 7">
        <text>dTDP-4-dehydro-6-deoxy-alpha-D-glucose = dTDP-4-dehydro-beta-L-rhamnose</text>
        <dbReference type="Rhea" id="RHEA:16969"/>
        <dbReference type="ChEBI" id="CHEBI:57649"/>
        <dbReference type="ChEBI" id="CHEBI:62830"/>
        <dbReference type="EC" id="5.1.3.13"/>
    </reaction>
</comment>
<dbReference type="UniPathway" id="UPA00124"/>
<dbReference type="InterPro" id="IPR000888">
    <property type="entry name" value="RmlC-like"/>
</dbReference>
<evidence type="ECO:0000256" key="3">
    <source>
        <dbReference type="ARBA" id="ARBA00012098"/>
    </source>
</evidence>